<evidence type="ECO:0000256" key="8">
    <source>
        <dbReference type="ARBA" id="ARBA00023329"/>
    </source>
</evidence>
<evidence type="ECO:0000313" key="12">
    <source>
        <dbReference type="Proteomes" id="UP001165289"/>
    </source>
</evidence>
<keyword evidence="8" id="KW-0968">Cytoplasmic vesicle</keyword>
<comment type="subcellular location">
    <subcellularLocation>
        <location evidence="1">Cytoplasmic vesicle membrane</location>
        <topology evidence="1">Peripheral membrane protein</topology>
        <orientation evidence="1">Cytoplasmic side</orientation>
    </subcellularLocation>
    <subcellularLocation>
        <location evidence="2">Golgi apparatus</location>
    </subcellularLocation>
</comment>
<dbReference type="EMBL" id="JAKMXF010000330">
    <property type="protein sequence ID" value="KAI6648499.1"/>
    <property type="molecule type" value="Genomic_DNA"/>
</dbReference>
<evidence type="ECO:0000256" key="5">
    <source>
        <dbReference type="ARBA" id="ARBA00022927"/>
    </source>
</evidence>
<evidence type="ECO:0000259" key="10">
    <source>
        <dbReference type="Pfam" id="PF01217"/>
    </source>
</evidence>
<dbReference type="Gene3D" id="3.30.450.60">
    <property type="match status" value="1"/>
</dbReference>
<dbReference type="AlphaFoldDB" id="A0AAV7JJ61"/>
<dbReference type="InterPro" id="IPR022775">
    <property type="entry name" value="AP_mu_sigma_su"/>
</dbReference>
<dbReference type="CDD" id="cd14834">
    <property type="entry name" value="AP3_sigma"/>
    <property type="match status" value="1"/>
</dbReference>
<keyword evidence="7" id="KW-0472">Membrane</keyword>
<organism evidence="11 12">
    <name type="scientific">Oopsacas minuta</name>
    <dbReference type="NCBI Taxonomy" id="111878"/>
    <lineage>
        <taxon>Eukaryota</taxon>
        <taxon>Metazoa</taxon>
        <taxon>Porifera</taxon>
        <taxon>Hexactinellida</taxon>
        <taxon>Hexasterophora</taxon>
        <taxon>Lyssacinosida</taxon>
        <taxon>Leucopsacidae</taxon>
        <taxon>Oopsacas</taxon>
    </lineage>
</organism>
<dbReference type="InterPro" id="IPR016635">
    <property type="entry name" value="AP_complex_ssu"/>
</dbReference>
<comment type="function">
    <text evidence="9">Part of the AP-3 complex, an adaptor-related complex which is not clathrin-associated. The complex is associated with the Golgi region as well as more peripheral structures. It facilitates the budding of vesicles from the Golgi membrane and may be directly involved in trafficking to lysosomes. In concert with the BLOC-1 complex, AP-3 is required to target cargos into vesicles assembled at cell bodies for delivery into neurites and nerve terminals.</text>
</comment>
<evidence type="ECO:0000256" key="1">
    <source>
        <dbReference type="ARBA" id="ARBA00004180"/>
    </source>
</evidence>
<keyword evidence="6" id="KW-0333">Golgi apparatus</keyword>
<dbReference type="PANTHER" id="PTHR11753">
    <property type="entry name" value="ADAPTOR COMPLEXES SMALL SUBUNIT FAMILY"/>
    <property type="match status" value="1"/>
</dbReference>
<dbReference type="InterPro" id="IPR011012">
    <property type="entry name" value="Longin-like_dom_sf"/>
</dbReference>
<evidence type="ECO:0000256" key="3">
    <source>
        <dbReference type="ARBA" id="ARBA00006972"/>
    </source>
</evidence>
<dbReference type="FunFam" id="3.30.450.60:FF:000001">
    <property type="entry name" value="AP complex subunit sigma"/>
    <property type="match status" value="1"/>
</dbReference>
<proteinExistence type="inferred from homology"/>
<evidence type="ECO:0000256" key="6">
    <source>
        <dbReference type="ARBA" id="ARBA00023034"/>
    </source>
</evidence>
<sequence>MIKAIIVFNNFGKARLIKFYGHYPVDRQQHIIREVFHLVSRRDESLCNFLEGGPIISDEEIKLIYRQYATLYFVVCADSSESELGILDMIQVLVETLDKCFESVCELDFIFHMDKVHFVLNELIMGGLVLETNQADVMAELDEQTKVRKSESTTTSLVKDTLSSAPNRAATAAKNIKNTEISSLPQKLMPSLPKSFSLRGLKGVSS</sequence>
<dbReference type="PROSITE" id="PS00989">
    <property type="entry name" value="CLAT_ADAPTOR_S"/>
    <property type="match status" value="1"/>
</dbReference>
<comment type="similarity">
    <text evidence="3">Belongs to the adaptor complexes small subunit family.</text>
</comment>
<keyword evidence="5" id="KW-0653">Protein transport</keyword>
<accession>A0AAV7JJ61</accession>
<keyword evidence="4" id="KW-0813">Transport</keyword>
<protein>
    <submittedName>
        <fullName evidence="11">AP-3 complex subunit sigma-2-like</fullName>
    </submittedName>
</protein>
<dbReference type="GO" id="GO:0005794">
    <property type="term" value="C:Golgi apparatus"/>
    <property type="evidence" value="ECO:0007669"/>
    <property type="project" value="UniProtKB-SubCell"/>
</dbReference>
<gene>
    <name evidence="11" type="ORF">LOD99_8131</name>
</gene>
<name>A0AAV7JJ61_9METZ</name>
<evidence type="ECO:0000313" key="11">
    <source>
        <dbReference type="EMBL" id="KAI6648499.1"/>
    </source>
</evidence>
<dbReference type="SUPFAM" id="SSF64356">
    <property type="entry name" value="SNARE-like"/>
    <property type="match status" value="1"/>
</dbReference>
<dbReference type="Pfam" id="PF01217">
    <property type="entry name" value="Clat_adaptor_s"/>
    <property type="match status" value="1"/>
</dbReference>
<reference evidence="11 12" key="1">
    <citation type="journal article" date="2023" name="BMC Biol.">
        <title>The compact genome of the sponge Oopsacas minuta (Hexactinellida) is lacking key metazoan core genes.</title>
        <authorList>
            <person name="Santini S."/>
            <person name="Schenkelaars Q."/>
            <person name="Jourda C."/>
            <person name="Duchesne M."/>
            <person name="Belahbib H."/>
            <person name="Rocher C."/>
            <person name="Selva M."/>
            <person name="Riesgo A."/>
            <person name="Vervoort M."/>
            <person name="Leys S.P."/>
            <person name="Kodjabachian L."/>
            <person name="Le Bivic A."/>
            <person name="Borchiellini C."/>
            <person name="Claverie J.M."/>
            <person name="Renard E."/>
        </authorList>
    </citation>
    <scope>NUCLEOTIDE SEQUENCE [LARGE SCALE GENOMIC DNA]</scope>
    <source>
        <strain evidence="11">SPO-2</strain>
    </source>
</reference>
<evidence type="ECO:0000256" key="7">
    <source>
        <dbReference type="ARBA" id="ARBA00023136"/>
    </source>
</evidence>
<dbReference type="GO" id="GO:0006886">
    <property type="term" value="P:intracellular protein transport"/>
    <property type="evidence" value="ECO:0007669"/>
    <property type="project" value="InterPro"/>
</dbReference>
<dbReference type="Proteomes" id="UP001165289">
    <property type="component" value="Unassembled WGS sequence"/>
</dbReference>
<dbReference type="GO" id="GO:0006896">
    <property type="term" value="P:Golgi to vacuole transport"/>
    <property type="evidence" value="ECO:0007669"/>
    <property type="project" value="InterPro"/>
</dbReference>
<keyword evidence="12" id="KW-1185">Reference proteome</keyword>
<evidence type="ECO:0000256" key="9">
    <source>
        <dbReference type="ARBA" id="ARBA00025605"/>
    </source>
</evidence>
<dbReference type="GO" id="GO:0030659">
    <property type="term" value="C:cytoplasmic vesicle membrane"/>
    <property type="evidence" value="ECO:0007669"/>
    <property type="project" value="UniProtKB-SubCell"/>
</dbReference>
<dbReference type="GO" id="GO:0030123">
    <property type="term" value="C:AP-3 adaptor complex"/>
    <property type="evidence" value="ECO:0007669"/>
    <property type="project" value="InterPro"/>
</dbReference>
<evidence type="ECO:0000256" key="4">
    <source>
        <dbReference type="ARBA" id="ARBA00022448"/>
    </source>
</evidence>
<dbReference type="InterPro" id="IPR027155">
    <property type="entry name" value="APS3"/>
</dbReference>
<dbReference type="InterPro" id="IPR000804">
    <property type="entry name" value="Clathrin_sm-chain_CS"/>
</dbReference>
<evidence type="ECO:0000256" key="2">
    <source>
        <dbReference type="ARBA" id="ARBA00004555"/>
    </source>
</evidence>
<feature type="domain" description="AP complex mu/sigma subunit" evidence="10">
    <location>
        <begin position="1"/>
        <end position="144"/>
    </location>
</feature>
<comment type="caution">
    <text evidence="11">The sequence shown here is derived from an EMBL/GenBank/DDBJ whole genome shotgun (WGS) entry which is preliminary data.</text>
</comment>